<dbReference type="EMBL" id="JAIWYP010000013">
    <property type="protein sequence ID" value="KAH3721054.1"/>
    <property type="molecule type" value="Genomic_DNA"/>
</dbReference>
<dbReference type="NCBIfam" id="TIGR01444">
    <property type="entry name" value="fkbM_fam"/>
    <property type="match status" value="1"/>
</dbReference>
<reference evidence="2" key="2">
    <citation type="submission" date="2020-11" db="EMBL/GenBank/DDBJ databases">
        <authorList>
            <person name="McCartney M.A."/>
            <person name="Auch B."/>
            <person name="Kono T."/>
            <person name="Mallez S."/>
            <person name="Becker A."/>
            <person name="Gohl D.M."/>
            <person name="Silverstein K.A.T."/>
            <person name="Koren S."/>
            <person name="Bechman K.B."/>
            <person name="Herman A."/>
            <person name="Abrahante J.E."/>
            <person name="Garbe J."/>
        </authorList>
    </citation>
    <scope>NUCLEOTIDE SEQUENCE</scope>
    <source>
        <strain evidence="2">Duluth1</strain>
        <tissue evidence="2">Whole animal</tissue>
    </source>
</reference>
<feature type="domain" description="Methyltransferase FkbM" evidence="1">
    <location>
        <begin position="157"/>
        <end position="315"/>
    </location>
</feature>
<name>A0A9D4HKN5_DREPO</name>
<dbReference type="PANTHER" id="PTHR34203:SF15">
    <property type="entry name" value="SLL1173 PROTEIN"/>
    <property type="match status" value="1"/>
</dbReference>
<gene>
    <name evidence="2" type="ORF">DPMN_063969</name>
</gene>
<evidence type="ECO:0000313" key="3">
    <source>
        <dbReference type="Proteomes" id="UP000828390"/>
    </source>
</evidence>
<dbReference type="InterPro" id="IPR029063">
    <property type="entry name" value="SAM-dependent_MTases_sf"/>
</dbReference>
<dbReference type="InterPro" id="IPR006342">
    <property type="entry name" value="FkbM_mtfrase"/>
</dbReference>
<dbReference type="InterPro" id="IPR052514">
    <property type="entry name" value="SAM-dependent_MTase"/>
</dbReference>
<organism evidence="2 3">
    <name type="scientific">Dreissena polymorpha</name>
    <name type="common">Zebra mussel</name>
    <name type="synonym">Mytilus polymorpha</name>
    <dbReference type="NCBI Taxonomy" id="45954"/>
    <lineage>
        <taxon>Eukaryota</taxon>
        <taxon>Metazoa</taxon>
        <taxon>Spiralia</taxon>
        <taxon>Lophotrochozoa</taxon>
        <taxon>Mollusca</taxon>
        <taxon>Bivalvia</taxon>
        <taxon>Autobranchia</taxon>
        <taxon>Heteroconchia</taxon>
        <taxon>Euheterodonta</taxon>
        <taxon>Imparidentia</taxon>
        <taxon>Neoheterodontei</taxon>
        <taxon>Myida</taxon>
        <taxon>Dreissenoidea</taxon>
        <taxon>Dreissenidae</taxon>
        <taxon>Dreissena</taxon>
    </lineage>
</organism>
<sequence>MVQLNKIKRLLIVIVFMCICVGVFRVVYKPLPDIKLLTRYSGNVNQTDGQVLSLTLPLIIYKPDTVAKPVISNTLRFTSYVRFFNTSADYSSAKQIHKCVDLKIQSIGNTPICVYDPAIDIYVSKSIIDNGNWEGDLIRLVVNIIQETPDTVFLDFGCNVGVYTLAIAKFGRQVTALDANRKNLEMLTTSLQKGNLTKMVTLIWNALSDKTETVGFKEDRKNIGGLQMVGEVSSTSFVSDENSSVAIVLDDLVPIFRNQSVLIKMDIETYELKAMLGGKQFFKEVDVKFLLMEWMHHKLSDVGTGIIQFMTERGYTPFSPLQRSVPLKIKDRQLWSSDIIWVKNPMNGTWSA</sequence>
<reference evidence="2" key="1">
    <citation type="journal article" date="2019" name="bioRxiv">
        <title>The Genome of the Zebra Mussel, Dreissena polymorpha: A Resource for Invasive Species Research.</title>
        <authorList>
            <person name="McCartney M.A."/>
            <person name="Auch B."/>
            <person name="Kono T."/>
            <person name="Mallez S."/>
            <person name="Zhang Y."/>
            <person name="Obille A."/>
            <person name="Becker A."/>
            <person name="Abrahante J.E."/>
            <person name="Garbe J."/>
            <person name="Badalamenti J.P."/>
            <person name="Herman A."/>
            <person name="Mangelson H."/>
            <person name="Liachko I."/>
            <person name="Sullivan S."/>
            <person name="Sone E.D."/>
            <person name="Koren S."/>
            <person name="Silverstein K.A.T."/>
            <person name="Beckman K.B."/>
            <person name="Gohl D.M."/>
        </authorList>
    </citation>
    <scope>NUCLEOTIDE SEQUENCE</scope>
    <source>
        <strain evidence="2">Duluth1</strain>
        <tissue evidence="2">Whole animal</tissue>
    </source>
</reference>
<keyword evidence="3" id="KW-1185">Reference proteome</keyword>
<dbReference type="Proteomes" id="UP000828390">
    <property type="component" value="Unassembled WGS sequence"/>
</dbReference>
<comment type="caution">
    <text evidence="2">The sequence shown here is derived from an EMBL/GenBank/DDBJ whole genome shotgun (WGS) entry which is preliminary data.</text>
</comment>
<proteinExistence type="predicted"/>
<dbReference type="PANTHER" id="PTHR34203">
    <property type="entry name" value="METHYLTRANSFERASE, FKBM FAMILY PROTEIN"/>
    <property type="match status" value="1"/>
</dbReference>
<evidence type="ECO:0000259" key="1">
    <source>
        <dbReference type="Pfam" id="PF05050"/>
    </source>
</evidence>
<dbReference type="SUPFAM" id="SSF53335">
    <property type="entry name" value="S-adenosyl-L-methionine-dependent methyltransferases"/>
    <property type="match status" value="1"/>
</dbReference>
<dbReference type="OrthoDB" id="430136at2759"/>
<dbReference type="Gene3D" id="3.40.50.150">
    <property type="entry name" value="Vaccinia Virus protein VP39"/>
    <property type="match status" value="1"/>
</dbReference>
<accession>A0A9D4HKN5</accession>
<protein>
    <recommendedName>
        <fullName evidence="1">Methyltransferase FkbM domain-containing protein</fullName>
    </recommendedName>
</protein>
<dbReference type="Pfam" id="PF05050">
    <property type="entry name" value="Methyltransf_21"/>
    <property type="match status" value="1"/>
</dbReference>
<evidence type="ECO:0000313" key="2">
    <source>
        <dbReference type="EMBL" id="KAH3721054.1"/>
    </source>
</evidence>
<dbReference type="AlphaFoldDB" id="A0A9D4HKN5"/>